<gene>
    <name evidence="1" type="ORF">KY290_031036</name>
</gene>
<comment type="caution">
    <text evidence="1">The sequence shown here is derived from an EMBL/GenBank/DDBJ whole genome shotgun (WGS) entry which is preliminary data.</text>
</comment>
<dbReference type="EMBL" id="JAIVGD010000023">
    <property type="protein sequence ID" value="KAH0743043.1"/>
    <property type="molecule type" value="Genomic_DNA"/>
</dbReference>
<organism evidence="1 2">
    <name type="scientific">Solanum tuberosum</name>
    <name type="common">Potato</name>
    <dbReference type="NCBI Taxonomy" id="4113"/>
    <lineage>
        <taxon>Eukaryota</taxon>
        <taxon>Viridiplantae</taxon>
        <taxon>Streptophyta</taxon>
        <taxon>Embryophyta</taxon>
        <taxon>Tracheophyta</taxon>
        <taxon>Spermatophyta</taxon>
        <taxon>Magnoliopsida</taxon>
        <taxon>eudicotyledons</taxon>
        <taxon>Gunneridae</taxon>
        <taxon>Pentapetalae</taxon>
        <taxon>asterids</taxon>
        <taxon>lamiids</taxon>
        <taxon>Solanales</taxon>
        <taxon>Solanaceae</taxon>
        <taxon>Solanoideae</taxon>
        <taxon>Solaneae</taxon>
        <taxon>Solanum</taxon>
    </lineage>
</organism>
<evidence type="ECO:0000313" key="2">
    <source>
        <dbReference type="Proteomes" id="UP000826656"/>
    </source>
</evidence>
<sequence length="152" mass="17153">MNCAGIQKNLMMGNYQLLFEFFNKVILSRSEKRTVGSDADLFLMEFLCKFDPLNRPTLMLENMHKTVVEQKGKHGMGYGYFLTKVFKHLDVPVGAGTIGTVKQSFSLNTLVKCKCIEGKTGQLIKMSQLVVEQSQIKHELEEMTVPVSKNDA</sequence>
<dbReference type="Proteomes" id="UP000826656">
    <property type="component" value="Unassembled WGS sequence"/>
</dbReference>
<proteinExistence type="predicted"/>
<evidence type="ECO:0000313" key="1">
    <source>
        <dbReference type="EMBL" id="KAH0743043.1"/>
    </source>
</evidence>
<name>A0ABQ7U9U4_SOLTU</name>
<reference evidence="1 2" key="1">
    <citation type="journal article" date="2021" name="bioRxiv">
        <title>Chromosome-scale and haplotype-resolved genome assembly of a tetraploid potato cultivar.</title>
        <authorList>
            <person name="Sun H."/>
            <person name="Jiao W.-B."/>
            <person name="Krause K."/>
            <person name="Campoy J.A."/>
            <person name="Goel M."/>
            <person name="Folz-Donahue K."/>
            <person name="Kukat C."/>
            <person name="Huettel B."/>
            <person name="Schneeberger K."/>
        </authorList>
    </citation>
    <scope>NUCLEOTIDE SEQUENCE [LARGE SCALE GENOMIC DNA]</scope>
    <source>
        <strain evidence="1">SolTubOtavaFocal</strain>
        <tissue evidence="1">Leaves</tissue>
    </source>
</reference>
<accession>A0ABQ7U9U4</accession>
<keyword evidence="2" id="KW-1185">Reference proteome</keyword>
<protein>
    <submittedName>
        <fullName evidence="1">Uncharacterized protein</fullName>
    </submittedName>
</protein>